<evidence type="ECO:0000256" key="1">
    <source>
        <dbReference type="SAM" id="SignalP"/>
    </source>
</evidence>
<feature type="signal peptide" evidence="1">
    <location>
        <begin position="1"/>
        <end position="29"/>
    </location>
</feature>
<dbReference type="Proteomes" id="UP001597472">
    <property type="component" value="Unassembled WGS sequence"/>
</dbReference>
<evidence type="ECO:0000313" key="2">
    <source>
        <dbReference type="EMBL" id="MFD2551062.1"/>
    </source>
</evidence>
<feature type="chain" id="PRO_5046165864" evidence="1">
    <location>
        <begin position="30"/>
        <end position="824"/>
    </location>
</feature>
<evidence type="ECO:0000313" key="3">
    <source>
        <dbReference type="Proteomes" id="UP001597472"/>
    </source>
</evidence>
<dbReference type="Gene3D" id="2.60.120.200">
    <property type="match status" value="1"/>
</dbReference>
<comment type="caution">
    <text evidence="2">The sequence shown here is derived from an EMBL/GenBank/DDBJ whole genome shotgun (WGS) entry which is preliminary data.</text>
</comment>
<dbReference type="InterPro" id="IPR008964">
    <property type="entry name" value="Invasin/intimin_cell_adhesion"/>
</dbReference>
<dbReference type="Pfam" id="PF13385">
    <property type="entry name" value="Laminin_G_3"/>
    <property type="match status" value="1"/>
</dbReference>
<name>A0ABW5KQD5_9FLAO</name>
<gene>
    <name evidence="2" type="ORF">ACFSQP_04460</name>
</gene>
<accession>A0ABW5KQD5</accession>
<protein>
    <submittedName>
        <fullName evidence="2">LamG-like jellyroll fold domain-containing protein</fullName>
    </submittedName>
</protein>
<dbReference type="RefSeq" id="WP_376892129.1">
    <property type="nucleotide sequence ID" value="NZ_JBHULS010000002.1"/>
</dbReference>
<dbReference type="InterPro" id="IPR013320">
    <property type="entry name" value="ConA-like_dom_sf"/>
</dbReference>
<dbReference type="Gene3D" id="2.60.40.1080">
    <property type="match status" value="1"/>
</dbReference>
<dbReference type="SUPFAM" id="SSF49373">
    <property type="entry name" value="Invasin/intimin cell-adhesion fragments"/>
    <property type="match status" value="1"/>
</dbReference>
<proteinExistence type="predicted"/>
<keyword evidence="1" id="KW-0732">Signal</keyword>
<sequence>MTYNLPIKGFKHFNACCFVLFFVMLNANAQTTPIGFNLVAYEGFDYTSGTSLLNASGGSGWSSNWEQSYQNRYLKTGSSGLTPLGLSVTGKKAEFDETCFGSCNEIASLGRSLPLQNEGVVYLQFISVLEANAGGGTPTIRLLNGTDRTAFIGAGTGSFMSLLNEIGTNIGTSTKNLNAQNIVILRIDYDLNKTEMWVESFLNNFNYANPTNPAITAAGFSPAFDRIDIYIRSGSIDEFTILSKQTTAPTSISGTTEICSGSNTILTASGGKSGLNTVDVWYENMCNTEAFHEGWDTQPYGLVSTTVNTNANGILNVTSESSDPYINMFNLGSFDPTLYKYISFRYRVVSGTANQGQIFFLNGSMTGANGSKVIWKSLISDGQWHTSSIDMSTHPLWTSDGNITGIRYDYTTASGIIMDIDFIELATNPIIGTGASITVSPTSDTGYFVKRKGPGSNTACTSQLVTIKPLPTLINFNNYSKTMFDGAFTISNPTSISSGTFSYASSNPEVASISGNTVTLTGIGTAIITATQAAEGIYCSSTSTATLTVNNVQVVNKYGKITNTDLNYVNSNGLVGGNVGVNSHGASIQTKTYDLVPGMLLYLDANNTESYTGSGTAWSDLSGNGNHGTLQNGVNYSSTNNGSLVFDGIDDYFVTTNNLDLSDTDNLTIQIIFKTTATAAQMILEHSANWNSNNAFGVLSNNNSTDKKIQFTDHNQGYNVSNTTTSLNDGNWHFIAITTDRSLAAVNQNLMYINGNTPSAVNNTGLINDNSGNFTSFPLYIASRAGSLNFFSGNIAQILIYKRVLTPEEIQQNYNAVRVKYGLE</sequence>
<reference evidence="3" key="1">
    <citation type="journal article" date="2019" name="Int. J. Syst. Evol. Microbiol.">
        <title>The Global Catalogue of Microorganisms (GCM) 10K type strain sequencing project: providing services to taxonomists for standard genome sequencing and annotation.</title>
        <authorList>
            <consortium name="The Broad Institute Genomics Platform"/>
            <consortium name="The Broad Institute Genome Sequencing Center for Infectious Disease"/>
            <person name="Wu L."/>
            <person name="Ma J."/>
        </authorList>
    </citation>
    <scope>NUCLEOTIDE SEQUENCE [LARGE SCALE GENOMIC DNA]</scope>
    <source>
        <strain evidence="3">KCTC 42587</strain>
    </source>
</reference>
<dbReference type="EMBL" id="JBHULS010000002">
    <property type="protein sequence ID" value="MFD2551062.1"/>
    <property type="molecule type" value="Genomic_DNA"/>
</dbReference>
<organism evidence="2 3">
    <name type="scientific">Bizionia sediminis</name>
    <dbReference type="NCBI Taxonomy" id="1737064"/>
    <lineage>
        <taxon>Bacteria</taxon>
        <taxon>Pseudomonadati</taxon>
        <taxon>Bacteroidota</taxon>
        <taxon>Flavobacteriia</taxon>
        <taxon>Flavobacteriales</taxon>
        <taxon>Flavobacteriaceae</taxon>
        <taxon>Bizionia</taxon>
    </lineage>
</organism>
<dbReference type="SUPFAM" id="SSF49899">
    <property type="entry name" value="Concanavalin A-like lectins/glucanases"/>
    <property type="match status" value="1"/>
</dbReference>
<keyword evidence="3" id="KW-1185">Reference proteome</keyword>